<proteinExistence type="inferred from homology"/>
<feature type="domain" description="Fungal lipase-type" evidence="6">
    <location>
        <begin position="110"/>
        <end position="251"/>
    </location>
</feature>
<gene>
    <name evidence="7" type="ORF">QCA50_020378</name>
</gene>
<evidence type="ECO:0000256" key="2">
    <source>
        <dbReference type="ARBA" id="ARBA00043996"/>
    </source>
</evidence>
<comment type="similarity">
    <text evidence="2">Belongs to the AB hydrolase superfamily. Lipase family. Class 3 subfamily.</text>
</comment>
<feature type="chain" id="PRO_5043776911" description="Fungal lipase-type domain-containing protein" evidence="5">
    <location>
        <begin position="18"/>
        <end position="318"/>
    </location>
</feature>
<organism evidence="7 8">
    <name type="scientific">Cerrena zonata</name>
    <dbReference type="NCBI Taxonomy" id="2478898"/>
    <lineage>
        <taxon>Eukaryota</taxon>
        <taxon>Fungi</taxon>
        <taxon>Dikarya</taxon>
        <taxon>Basidiomycota</taxon>
        <taxon>Agaricomycotina</taxon>
        <taxon>Agaricomycetes</taxon>
        <taxon>Polyporales</taxon>
        <taxon>Cerrenaceae</taxon>
        <taxon>Cerrena</taxon>
    </lineage>
</organism>
<dbReference type="InterPro" id="IPR051218">
    <property type="entry name" value="Sec_MonoDiacylglyc_Lipase"/>
</dbReference>
<evidence type="ECO:0000256" key="4">
    <source>
        <dbReference type="ARBA" id="ARBA00048461"/>
    </source>
</evidence>
<dbReference type="PANTHER" id="PTHR45856">
    <property type="entry name" value="ALPHA/BETA-HYDROLASES SUPERFAMILY PROTEIN"/>
    <property type="match status" value="1"/>
</dbReference>
<comment type="catalytic activity">
    <reaction evidence="4">
        <text>a monoacylglycerol + H2O = glycerol + a fatty acid + H(+)</text>
        <dbReference type="Rhea" id="RHEA:15245"/>
        <dbReference type="ChEBI" id="CHEBI:15377"/>
        <dbReference type="ChEBI" id="CHEBI:15378"/>
        <dbReference type="ChEBI" id="CHEBI:17408"/>
        <dbReference type="ChEBI" id="CHEBI:17754"/>
        <dbReference type="ChEBI" id="CHEBI:28868"/>
    </reaction>
</comment>
<accession>A0AAW0F7T3</accession>
<sequence length="318" mass="33262">MLFTLVLALPFLSLALGAPAPIPLFGIHIGSGSSSDLKTTAISQQTVDSQLLRPALFSRLAYCSTEKTTALTCGAPCDAVKGISVVAAGGDGEEIPRFFIATDPSTQSVVVAHQGTDPTKILSIANDVKFVQKDMDSKVFPKPDAGVKVHDGFQDAQVRTADTVLSTVKDTLTKSGFKRVLVTGHSLGAAIATLDGVMLKMALPSDVEVSAVVFGLPRVGNEEFANMVDKLLPSFTHVTNQEDPVPLVPPQLLSFQHPSGEVHITSVDSKSGKATLVACPGQENKSCSDDNSLLSASIPNHSGPYFSDISFGASACPV</sequence>
<dbReference type="Pfam" id="PF01764">
    <property type="entry name" value="Lipase_3"/>
    <property type="match status" value="1"/>
</dbReference>
<name>A0AAW0F7T3_9APHY</name>
<evidence type="ECO:0000313" key="7">
    <source>
        <dbReference type="EMBL" id="KAK7676635.1"/>
    </source>
</evidence>
<evidence type="ECO:0000256" key="5">
    <source>
        <dbReference type="SAM" id="SignalP"/>
    </source>
</evidence>
<feature type="signal peptide" evidence="5">
    <location>
        <begin position="1"/>
        <end position="17"/>
    </location>
</feature>
<keyword evidence="5" id="KW-0732">Signal</keyword>
<reference evidence="7 8" key="1">
    <citation type="submission" date="2022-09" db="EMBL/GenBank/DDBJ databases">
        <authorList>
            <person name="Palmer J.M."/>
        </authorList>
    </citation>
    <scope>NUCLEOTIDE SEQUENCE [LARGE SCALE GENOMIC DNA]</scope>
    <source>
        <strain evidence="7 8">DSM 7382</strain>
    </source>
</reference>
<evidence type="ECO:0000259" key="6">
    <source>
        <dbReference type="Pfam" id="PF01764"/>
    </source>
</evidence>
<dbReference type="AlphaFoldDB" id="A0AAW0F7T3"/>
<dbReference type="SUPFAM" id="SSF53474">
    <property type="entry name" value="alpha/beta-Hydrolases"/>
    <property type="match status" value="1"/>
</dbReference>
<keyword evidence="8" id="KW-1185">Reference proteome</keyword>
<comment type="catalytic activity">
    <reaction evidence="3">
        <text>a diacylglycerol + H2O = a monoacylglycerol + a fatty acid + H(+)</text>
        <dbReference type="Rhea" id="RHEA:32731"/>
        <dbReference type="ChEBI" id="CHEBI:15377"/>
        <dbReference type="ChEBI" id="CHEBI:15378"/>
        <dbReference type="ChEBI" id="CHEBI:17408"/>
        <dbReference type="ChEBI" id="CHEBI:18035"/>
        <dbReference type="ChEBI" id="CHEBI:28868"/>
    </reaction>
</comment>
<dbReference type="InterPro" id="IPR002921">
    <property type="entry name" value="Fungal_lipase-type"/>
</dbReference>
<dbReference type="InterPro" id="IPR029058">
    <property type="entry name" value="AB_hydrolase_fold"/>
</dbReference>
<evidence type="ECO:0000313" key="8">
    <source>
        <dbReference type="Proteomes" id="UP001385951"/>
    </source>
</evidence>
<dbReference type="Gene3D" id="3.40.50.1820">
    <property type="entry name" value="alpha/beta hydrolase"/>
    <property type="match status" value="1"/>
</dbReference>
<keyword evidence="1" id="KW-1015">Disulfide bond</keyword>
<dbReference type="GO" id="GO:0006629">
    <property type="term" value="P:lipid metabolic process"/>
    <property type="evidence" value="ECO:0007669"/>
    <property type="project" value="InterPro"/>
</dbReference>
<dbReference type="Proteomes" id="UP001385951">
    <property type="component" value="Unassembled WGS sequence"/>
</dbReference>
<dbReference type="EMBL" id="JASBNA010000109">
    <property type="protein sequence ID" value="KAK7676635.1"/>
    <property type="molecule type" value="Genomic_DNA"/>
</dbReference>
<comment type="caution">
    <text evidence="7">The sequence shown here is derived from an EMBL/GenBank/DDBJ whole genome shotgun (WGS) entry which is preliminary data.</text>
</comment>
<evidence type="ECO:0000256" key="3">
    <source>
        <dbReference type="ARBA" id="ARBA00047591"/>
    </source>
</evidence>
<protein>
    <recommendedName>
        <fullName evidence="6">Fungal lipase-type domain-containing protein</fullName>
    </recommendedName>
</protein>
<evidence type="ECO:0000256" key="1">
    <source>
        <dbReference type="ARBA" id="ARBA00023157"/>
    </source>
</evidence>
<dbReference type="CDD" id="cd00519">
    <property type="entry name" value="Lipase_3"/>
    <property type="match status" value="1"/>
</dbReference>
<dbReference type="PANTHER" id="PTHR45856:SF25">
    <property type="entry name" value="FUNGAL LIPASE-LIKE DOMAIN-CONTAINING PROTEIN"/>
    <property type="match status" value="1"/>
</dbReference>